<evidence type="ECO:0000313" key="2">
    <source>
        <dbReference type="EMBL" id="JAE22654.1"/>
    </source>
</evidence>
<reference evidence="2" key="1">
    <citation type="submission" date="2014-09" db="EMBL/GenBank/DDBJ databases">
        <authorList>
            <person name="Magalhaes I.L.F."/>
            <person name="Oliveira U."/>
            <person name="Santos F.R."/>
            <person name="Vidigal T.H.D.A."/>
            <person name="Brescovit A.D."/>
            <person name="Santos A.J."/>
        </authorList>
    </citation>
    <scope>NUCLEOTIDE SEQUENCE</scope>
    <source>
        <tissue evidence="2">Shoot tissue taken approximately 20 cm above the soil surface</tissue>
    </source>
</reference>
<dbReference type="AlphaFoldDB" id="A0A0A9GGX0"/>
<feature type="region of interest" description="Disordered" evidence="1">
    <location>
        <begin position="12"/>
        <end position="41"/>
    </location>
</feature>
<accession>A0A0A9GGX0</accession>
<dbReference type="EMBL" id="GBRH01175242">
    <property type="protein sequence ID" value="JAE22654.1"/>
    <property type="molecule type" value="Transcribed_RNA"/>
</dbReference>
<proteinExistence type="predicted"/>
<reference evidence="2" key="2">
    <citation type="journal article" date="2015" name="Data Brief">
        <title>Shoot transcriptome of the giant reed, Arundo donax.</title>
        <authorList>
            <person name="Barrero R.A."/>
            <person name="Guerrero F.D."/>
            <person name="Moolhuijzen P."/>
            <person name="Goolsby J.A."/>
            <person name="Tidwell J."/>
            <person name="Bellgard S.E."/>
            <person name="Bellgard M.I."/>
        </authorList>
    </citation>
    <scope>NUCLEOTIDE SEQUENCE</scope>
    <source>
        <tissue evidence="2">Shoot tissue taken approximately 20 cm above the soil surface</tissue>
    </source>
</reference>
<name>A0A0A9GGX0_ARUDO</name>
<evidence type="ECO:0000256" key="1">
    <source>
        <dbReference type="SAM" id="MobiDB-lite"/>
    </source>
</evidence>
<organism evidence="2">
    <name type="scientific">Arundo donax</name>
    <name type="common">Giant reed</name>
    <name type="synonym">Donax arundinaceus</name>
    <dbReference type="NCBI Taxonomy" id="35708"/>
    <lineage>
        <taxon>Eukaryota</taxon>
        <taxon>Viridiplantae</taxon>
        <taxon>Streptophyta</taxon>
        <taxon>Embryophyta</taxon>
        <taxon>Tracheophyta</taxon>
        <taxon>Spermatophyta</taxon>
        <taxon>Magnoliopsida</taxon>
        <taxon>Liliopsida</taxon>
        <taxon>Poales</taxon>
        <taxon>Poaceae</taxon>
        <taxon>PACMAD clade</taxon>
        <taxon>Arundinoideae</taxon>
        <taxon>Arundineae</taxon>
        <taxon>Arundo</taxon>
    </lineage>
</organism>
<protein>
    <submittedName>
        <fullName evidence="2">Uncharacterized protein</fullName>
    </submittedName>
</protein>
<sequence length="41" mass="4486">MCFSFRRCRWRSGRRGTAARSSEPGWTPPPAAARSGTPSCS</sequence>